<proteinExistence type="predicted"/>
<dbReference type="PANTHER" id="PTHR11918">
    <property type="entry name" value="RADICAL SAM PROTEINS"/>
    <property type="match status" value="1"/>
</dbReference>
<evidence type="ECO:0000313" key="10">
    <source>
        <dbReference type="EMBL" id="ORC34519.1"/>
    </source>
</evidence>
<keyword evidence="6" id="KW-0408">Iron</keyword>
<dbReference type="RefSeq" id="WP_083051382.1">
    <property type="nucleotide sequence ID" value="NZ_MWQY01000013.1"/>
</dbReference>
<dbReference type="SMART" id="SM00729">
    <property type="entry name" value="Elp3"/>
    <property type="match status" value="1"/>
</dbReference>
<dbReference type="InterPro" id="IPR020612">
    <property type="entry name" value="Methylthiotransferase_CS"/>
</dbReference>
<dbReference type="EMBL" id="MWQY01000013">
    <property type="protein sequence ID" value="ORC34519.1"/>
    <property type="molecule type" value="Genomic_DNA"/>
</dbReference>
<organism evidence="10 11">
    <name type="scientific">Marispirochaeta aestuarii</name>
    <dbReference type="NCBI Taxonomy" id="1963862"/>
    <lineage>
        <taxon>Bacteria</taxon>
        <taxon>Pseudomonadati</taxon>
        <taxon>Spirochaetota</taxon>
        <taxon>Spirochaetia</taxon>
        <taxon>Spirochaetales</taxon>
        <taxon>Spirochaetaceae</taxon>
        <taxon>Marispirochaeta</taxon>
    </lineage>
</organism>
<dbReference type="PROSITE" id="PS01278">
    <property type="entry name" value="MTTASE_RADICAL"/>
    <property type="match status" value="1"/>
</dbReference>
<dbReference type="Pfam" id="PF00919">
    <property type="entry name" value="UPF0004"/>
    <property type="match status" value="1"/>
</dbReference>
<dbReference type="InterPro" id="IPR007197">
    <property type="entry name" value="rSAM"/>
</dbReference>
<dbReference type="PROSITE" id="PS51918">
    <property type="entry name" value="RADICAL_SAM"/>
    <property type="match status" value="1"/>
</dbReference>
<gene>
    <name evidence="10" type="ORF">B4O97_12830</name>
</gene>
<dbReference type="OrthoDB" id="9805215at2"/>
<protein>
    <submittedName>
        <fullName evidence="10">tRNA (N(6)-L-threonylcarbamoyladenosine(37)-C(2))-methylthiotransferase MtaB</fullName>
    </submittedName>
</protein>
<reference evidence="10 11" key="1">
    <citation type="submission" date="2017-03" db="EMBL/GenBank/DDBJ databases">
        <title>Draft Genome sequence of Marispirochaeta sp. strain JC444.</title>
        <authorList>
            <person name="Shivani Y."/>
            <person name="Subhash Y."/>
            <person name="Sasikala C."/>
            <person name="Ramana C."/>
        </authorList>
    </citation>
    <scope>NUCLEOTIDE SEQUENCE [LARGE SCALE GENOMIC DNA]</scope>
    <source>
        <strain evidence="10 11">JC444</strain>
    </source>
</reference>
<dbReference type="InterPro" id="IPR005839">
    <property type="entry name" value="Methylthiotransferase"/>
</dbReference>
<feature type="domain" description="Radical SAM core" evidence="9">
    <location>
        <begin position="147"/>
        <end position="373"/>
    </location>
</feature>
<dbReference type="PANTHER" id="PTHR11918:SF45">
    <property type="entry name" value="THREONYLCARBAMOYLADENOSINE TRNA METHYLTHIOTRANSFERASE"/>
    <property type="match status" value="1"/>
</dbReference>
<keyword evidence="11" id="KW-1185">Reference proteome</keyword>
<evidence type="ECO:0000256" key="5">
    <source>
        <dbReference type="ARBA" id="ARBA00022723"/>
    </source>
</evidence>
<comment type="cofactor">
    <cofactor evidence="1">
        <name>[4Fe-4S] cluster</name>
        <dbReference type="ChEBI" id="CHEBI:49883"/>
    </cofactor>
</comment>
<dbReference type="Pfam" id="PF04055">
    <property type="entry name" value="Radical_SAM"/>
    <property type="match status" value="1"/>
</dbReference>
<dbReference type="InterPro" id="IPR006638">
    <property type="entry name" value="Elp3/MiaA/NifB-like_rSAM"/>
</dbReference>
<evidence type="ECO:0000256" key="3">
    <source>
        <dbReference type="ARBA" id="ARBA00022679"/>
    </source>
</evidence>
<dbReference type="Gene3D" id="3.80.30.20">
    <property type="entry name" value="tm_1862 like domain"/>
    <property type="match status" value="1"/>
</dbReference>
<evidence type="ECO:0000259" key="9">
    <source>
        <dbReference type="PROSITE" id="PS51918"/>
    </source>
</evidence>
<dbReference type="InterPro" id="IPR006467">
    <property type="entry name" value="MiaB-like_bact"/>
</dbReference>
<accession>A0A1Y1RWH2</accession>
<dbReference type="PROSITE" id="PS51449">
    <property type="entry name" value="MTTASE_N"/>
    <property type="match status" value="1"/>
</dbReference>
<dbReference type="GO" id="GO:0046872">
    <property type="term" value="F:metal ion binding"/>
    <property type="evidence" value="ECO:0007669"/>
    <property type="project" value="UniProtKB-KW"/>
</dbReference>
<name>A0A1Y1RWH2_9SPIO</name>
<dbReference type="STRING" id="1963862.B4O97_12830"/>
<dbReference type="Proteomes" id="UP000192343">
    <property type="component" value="Unassembled WGS sequence"/>
</dbReference>
<dbReference type="NCBIfam" id="TIGR01579">
    <property type="entry name" value="MiaB-like-C"/>
    <property type="match status" value="1"/>
</dbReference>
<dbReference type="CDD" id="cd01335">
    <property type="entry name" value="Radical_SAM"/>
    <property type="match status" value="1"/>
</dbReference>
<evidence type="ECO:0000259" key="8">
    <source>
        <dbReference type="PROSITE" id="PS51449"/>
    </source>
</evidence>
<evidence type="ECO:0000256" key="1">
    <source>
        <dbReference type="ARBA" id="ARBA00001966"/>
    </source>
</evidence>
<dbReference type="SFLD" id="SFLDS00029">
    <property type="entry name" value="Radical_SAM"/>
    <property type="match status" value="1"/>
</dbReference>
<dbReference type="NCBIfam" id="TIGR00089">
    <property type="entry name" value="MiaB/RimO family radical SAM methylthiotransferase"/>
    <property type="match status" value="1"/>
</dbReference>
<keyword evidence="7" id="KW-0411">Iron-sulfur</keyword>
<keyword evidence="4" id="KW-0949">S-adenosyl-L-methionine</keyword>
<dbReference type="GO" id="GO:0051539">
    <property type="term" value="F:4 iron, 4 sulfur cluster binding"/>
    <property type="evidence" value="ECO:0007669"/>
    <property type="project" value="UniProtKB-KW"/>
</dbReference>
<dbReference type="InterPro" id="IPR038135">
    <property type="entry name" value="Methylthiotransferase_N_sf"/>
</dbReference>
<dbReference type="GO" id="GO:0035598">
    <property type="term" value="F:tRNA (N(6)-L-threonylcarbamoyladenosine(37)-C(2))-methylthiotransferase activity"/>
    <property type="evidence" value="ECO:0007669"/>
    <property type="project" value="TreeGrafter"/>
</dbReference>
<sequence length="442" mass="48694">MRVAFYTLGCKLNQCESEALASSFGSQGFFLVSPSEPADLYVVNTCTVTSKSEQKARRMIRKYSRENPESLVIVTGCYAQMDPEVFQSLGPGVIVVSGDQKDRLLRLPVYLNESGCAAAAGMDEVRRALGMVGEGETDRFSFDAPSFSSHSRAYLKIQDGCDNRCSYCRVTLARGDSVSLALDEVLHRAVRLEEAGFDEIILTGINLSQYASGEKGLSGLVGELLSATRRTRFRLSSLEPDYLIPENTDVFADPRVCPHFHIPVQSGDDGILRRMARRYDSARVREAFDLLRSLKADPFIAADIIVGFPGETDAAFQSTRKLLEELRPAALHVFPFSARPGTAAAAFAEHVPERITGIRTADLRTISETLHAEYLQRWNGRSEEVLVEVSPTDTREGRGITGNYLRVRIPGGKGTVYRKGSRYPAFLELRGSDLTAVPEISS</sequence>
<keyword evidence="5" id="KW-0479">Metal-binding</keyword>
<keyword evidence="3 10" id="KW-0808">Transferase</keyword>
<dbReference type="Gene3D" id="3.40.50.12160">
    <property type="entry name" value="Methylthiotransferase, N-terminal domain"/>
    <property type="match status" value="1"/>
</dbReference>
<dbReference type="InterPro" id="IPR023404">
    <property type="entry name" value="rSAM_horseshoe"/>
</dbReference>
<dbReference type="InterPro" id="IPR013848">
    <property type="entry name" value="Methylthiotransferase_N"/>
</dbReference>
<evidence type="ECO:0000256" key="2">
    <source>
        <dbReference type="ARBA" id="ARBA00022485"/>
    </source>
</evidence>
<keyword evidence="2" id="KW-0004">4Fe-4S</keyword>
<feature type="domain" description="MTTase N-terminal" evidence="8">
    <location>
        <begin position="1"/>
        <end position="113"/>
    </location>
</feature>
<comment type="caution">
    <text evidence="10">The sequence shown here is derived from an EMBL/GenBank/DDBJ whole genome shotgun (WGS) entry which is preliminary data.</text>
</comment>
<dbReference type="AlphaFoldDB" id="A0A1Y1RWH2"/>
<evidence type="ECO:0000313" key="11">
    <source>
        <dbReference type="Proteomes" id="UP000192343"/>
    </source>
</evidence>
<dbReference type="InterPro" id="IPR058240">
    <property type="entry name" value="rSAM_sf"/>
</dbReference>
<evidence type="ECO:0000256" key="4">
    <source>
        <dbReference type="ARBA" id="ARBA00022691"/>
    </source>
</evidence>
<evidence type="ECO:0000256" key="7">
    <source>
        <dbReference type="ARBA" id="ARBA00023014"/>
    </source>
</evidence>
<dbReference type="SFLD" id="SFLDG01082">
    <property type="entry name" value="B12-binding_domain_containing"/>
    <property type="match status" value="1"/>
</dbReference>
<evidence type="ECO:0000256" key="6">
    <source>
        <dbReference type="ARBA" id="ARBA00023004"/>
    </source>
</evidence>
<dbReference type="SUPFAM" id="SSF102114">
    <property type="entry name" value="Radical SAM enzymes"/>
    <property type="match status" value="1"/>
</dbReference>